<reference evidence="2 3" key="1">
    <citation type="submission" date="2016-10" db="EMBL/GenBank/DDBJ databases">
        <title>Rodentibacter gen. nov. and new species.</title>
        <authorList>
            <person name="Christensen H."/>
        </authorList>
    </citation>
    <scope>NUCLEOTIDE SEQUENCE [LARGE SCALE GENOMIC DNA]</scope>
    <source>
        <strain evidence="2 3">Ppn418</strain>
    </source>
</reference>
<dbReference type="STRING" id="1908257.BKK47_07360"/>
<evidence type="ECO:0000313" key="3">
    <source>
        <dbReference type="Proteomes" id="UP000189426"/>
    </source>
</evidence>
<evidence type="ECO:0000313" key="2">
    <source>
        <dbReference type="EMBL" id="OOF39179.1"/>
    </source>
</evidence>
<comment type="caution">
    <text evidence="2">The sequence shown here is derived from an EMBL/GenBank/DDBJ whole genome shotgun (WGS) entry which is preliminary data.</text>
</comment>
<dbReference type="AlphaFoldDB" id="A0A1V3IEZ1"/>
<dbReference type="Proteomes" id="UP000189426">
    <property type="component" value="Unassembled WGS sequence"/>
</dbReference>
<keyword evidence="3" id="KW-1185">Reference proteome</keyword>
<dbReference type="RefSeq" id="WP_077494238.1">
    <property type="nucleotide sequence ID" value="NZ_MLHG01000044.1"/>
</dbReference>
<feature type="chain" id="PRO_5010693044" description="Adhesin" evidence="1">
    <location>
        <begin position="24"/>
        <end position="141"/>
    </location>
</feature>
<sequence length="141" mass="15831">MNKKALKLSVLVGTLFSAISAQAAVNPIFSCTAKNGKPVKVEKVGADYVLSYQDLKVSNVFEEMKKRDNTHVSNRSGYILFSLEFTDKQDSYYVQYRESMGDAKPLYAGVFKVTGDANPKEYVVCNTKKPVIRNFELQIDE</sequence>
<evidence type="ECO:0008006" key="4">
    <source>
        <dbReference type="Google" id="ProtNLM"/>
    </source>
</evidence>
<protein>
    <recommendedName>
        <fullName evidence="4">Adhesin</fullName>
    </recommendedName>
</protein>
<feature type="signal peptide" evidence="1">
    <location>
        <begin position="1"/>
        <end position="23"/>
    </location>
</feature>
<accession>A0A1V3IEZ1</accession>
<name>A0A1V3IEZ1_9PAST</name>
<keyword evidence="1" id="KW-0732">Signal</keyword>
<proteinExistence type="predicted"/>
<organism evidence="2 3">
    <name type="scientific">Rodentibacter mrazii</name>
    <dbReference type="NCBI Taxonomy" id="1908257"/>
    <lineage>
        <taxon>Bacteria</taxon>
        <taxon>Pseudomonadati</taxon>
        <taxon>Pseudomonadota</taxon>
        <taxon>Gammaproteobacteria</taxon>
        <taxon>Pasteurellales</taxon>
        <taxon>Pasteurellaceae</taxon>
        <taxon>Rodentibacter</taxon>
    </lineage>
</organism>
<dbReference type="EMBL" id="MLHG01000044">
    <property type="protein sequence ID" value="OOF39179.1"/>
    <property type="molecule type" value="Genomic_DNA"/>
</dbReference>
<evidence type="ECO:0000256" key="1">
    <source>
        <dbReference type="SAM" id="SignalP"/>
    </source>
</evidence>
<gene>
    <name evidence="2" type="ORF">BKK47_07360</name>
</gene>